<reference evidence="1" key="2">
    <citation type="submission" date="2021-01" db="EMBL/GenBank/DDBJ databases">
        <authorList>
            <person name="Schikora-Tamarit M.A."/>
        </authorList>
    </citation>
    <scope>NUCLEOTIDE SEQUENCE</scope>
    <source>
        <strain evidence="1">CBS6075</strain>
    </source>
</reference>
<protein>
    <submittedName>
        <fullName evidence="1">Uncharacterized protein</fullName>
    </submittedName>
</protein>
<reference evidence="1" key="1">
    <citation type="journal article" date="2021" name="Open Biol.">
        <title>Shared evolutionary footprints suggest mitochondrial oxidative damage underlies multiple complex I losses in fungi.</title>
        <authorList>
            <person name="Schikora-Tamarit M.A."/>
            <person name="Marcet-Houben M."/>
            <person name="Nosek J."/>
            <person name="Gabaldon T."/>
        </authorList>
    </citation>
    <scope>NUCLEOTIDE SEQUENCE</scope>
    <source>
        <strain evidence="1">CBS6075</strain>
    </source>
</reference>
<comment type="caution">
    <text evidence="1">The sequence shown here is derived from an EMBL/GenBank/DDBJ whole genome shotgun (WGS) entry which is preliminary data.</text>
</comment>
<name>A0A9P8P7P3_9ASCO</name>
<proteinExistence type="predicted"/>
<sequence>MLFPETNVALPLVTSLLEVFPGPLIVLFMDLGINTIECILEPFLRIIFNGSSWTNLSELLCSQVPTQMRSCPQCIAILMAVQIETKLIKEEFPCVMRRRLGCSLFVDCEMTETRNRLQNILRIVVELGVTLDDGFEEIDELFMICQFSRGIFCIPIDTETTQCQQFPCEFGDSVVESWNPIFISRHSRQFCQGETQSVWVFCERVVILISEMNILDGDLQIIDNFRHQTLCEAFILGLLVFGIRQNVVDQHLDRFAFQIGPWNLQRQFSNMTKSDVYRKFKLLERLLLELQILQLDVSAPNTNVELFGIKVLNISPKGPIEDIGDKRL</sequence>
<gene>
    <name evidence="1" type="ORF">OGAPHI_004383</name>
</gene>
<keyword evidence="2" id="KW-1185">Reference proteome</keyword>
<dbReference type="Proteomes" id="UP000769157">
    <property type="component" value="Unassembled WGS sequence"/>
</dbReference>
<evidence type="ECO:0000313" key="2">
    <source>
        <dbReference type="Proteomes" id="UP000769157"/>
    </source>
</evidence>
<dbReference type="RefSeq" id="XP_046061398.1">
    <property type="nucleotide sequence ID" value="XM_046205455.1"/>
</dbReference>
<dbReference type="AlphaFoldDB" id="A0A9P8P7P3"/>
<dbReference type="GeneID" id="70236348"/>
<evidence type="ECO:0000313" key="1">
    <source>
        <dbReference type="EMBL" id="KAH3666194.1"/>
    </source>
</evidence>
<organism evidence="1 2">
    <name type="scientific">Ogataea philodendri</name>
    <dbReference type="NCBI Taxonomy" id="1378263"/>
    <lineage>
        <taxon>Eukaryota</taxon>
        <taxon>Fungi</taxon>
        <taxon>Dikarya</taxon>
        <taxon>Ascomycota</taxon>
        <taxon>Saccharomycotina</taxon>
        <taxon>Pichiomycetes</taxon>
        <taxon>Pichiales</taxon>
        <taxon>Pichiaceae</taxon>
        <taxon>Ogataea</taxon>
    </lineage>
</organism>
<accession>A0A9P8P7P3</accession>
<dbReference type="EMBL" id="JAEUBE010000295">
    <property type="protein sequence ID" value="KAH3666194.1"/>
    <property type="molecule type" value="Genomic_DNA"/>
</dbReference>